<evidence type="ECO:0000313" key="2">
    <source>
        <dbReference type="Proteomes" id="UP000199758"/>
    </source>
</evidence>
<dbReference type="SUPFAM" id="SSF159270">
    <property type="entry name" value="YmcC-like"/>
    <property type="match status" value="1"/>
</dbReference>
<dbReference type="AlphaFoldDB" id="A0A1M5Q312"/>
<evidence type="ECO:0000313" key="1">
    <source>
        <dbReference type="EMBL" id="SHH08372.1"/>
    </source>
</evidence>
<organism evidence="1 2">
    <name type="scientific">Hydrocarboniphaga daqingensis</name>
    <dbReference type="NCBI Taxonomy" id="490188"/>
    <lineage>
        <taxon>Bacteria</taxon>
        <taxon>Pseudomonadati</taxon>
        <taxon>Pseudomonadota</taxon>
        <taxon>Gammaproteobacteria</taxon>
        <taxon>Nevskiales</taxon>
        <taxon>Nevskiaceae</taxon>
        <taxon>Hydrocarboniphaga</taxon>
    </lineage>
</organism>
<accession>A0A1M5Q312</accession>
<dbReference type="Gene3D" id="2.40.360.10">
    <property type="entry name" value="YmcC-like"/>
    <property type="match status" value="1"/>
</dbReference>
<dbReference type="STRING" id="490188.SAMN04488068_2474"/>
<dbReference type="Proteomes" id="UP000199758">
    <property type="component" value="Unassembled WGS sequence"/>
</dbReference>
<dbReference type="RefSeq" id="WP_072897962.1">
    <property type="nucleotide sequence ID" value="NZ_FQWZ01000005.1"/>
</dbReference>
<reference evidence="1 2" key="1">
    <citation type="submission" date="2016-11" db="EMBL/GenBank/DDBJ databases">
        <authorList>
            <person name="Jaros S."/>
            <person name="Januszkiewicz K."/>
            <person name="Wedrychowicz H."/>
        </authorList>
    </citation>
    <scope>NUCLEOTIDE SEQUENCE [LARGE SCALE GENOMIC DNA]</scope>
    <source>
        <strain evidence="1 2">CGMCC 1.7049</strain>
    </source>
</reference>
<dbReference type="EMBL" id="FQWZ01000005">
    <property type="protein sequence ID" value="SHH08372.1"/>
    <property type="molecule type" value="Genomic_DNA"/>
</dbReference>
<proteinExistence type="predicted"/>
<dbReference type="OrthoDB" id="7001949at2"/>
<dbReference type="Pfam" id="PF11102">
    <property type="entry name" value="YjbF"/>
    <property type="match status" value="1"/>
</dbReference>
<sequence>MSSPIVAPLLSRRELLLAAASVPLAACSQTPTLELVRDTMAVTLGTGDGYPRTRQQVEDTPYAQLGVRIGRGSRGIMVLSQQQGDELQWLSANRIMLSVMHGRIVKTVGLPTDMTGSQSFGPDLLQQYNHTRPDRPLERLRRSVDAGTRFGISVTSDFTIEGTETITILDQAVETMRVREDFQSSDRQWRQTNRYWLSLRSALAWRSVQHVTPGQPPLELEVLKRPA</sequence>
<keyword evidence="2" id="KW-1185">Reference proteome</keyword>
<gene>
    <name evidence="1" type="ORF">SAMN04488068_2474</name>
</gene>
<keyword evidence="1" id="KW-0449">Lipoprotein</keyword>
<name>A0A1M5Q312_9GAMM</name>
<dbReference type="InterPro" id="IPR021308">
    <property type="entry name" value="GfcB"/>
</dbReference>
<dbReference type="InterPro" id="IPR023373">
    <property type="entry name" value="YmcC_sf"/>
</dbReference>
<protein>
    <submittedName>
        <fullName evidence="1">Group 4 capsule polysaccharide lipoprotein gfcB, YjbF</fullName>
    </submittedName>
</protein>